<evidence type="ECO:0000256" key="15">
    <source>
        <dbReference type="ARBA" id="ARBA00022842"/>
    </source>
</evidence>
<dbReference type="InterPro" id="IPR051272">
    <property type="entry name" value="RIO-type_Ser/Thr_kinase"/>
</dbReference>
<gene>
    <name evidence="24" type="ORF">FIBSPDRAFT_720960</name>
</gene>
<keyword evidence="6" id="KW-0963">Cytoplasm</keyword>
<feature type="region of interest" description="Disordered" evidence="22">
    <location>
        <begin position="502"/>
        <end position="586"/>
    </location>
</feature>
<dbReference type="GO" id="GO:0106310">
    <property type="term" value="F:protein serine kinase activity"/>
    <property type="evidence" value="ECO:0007669"/>
    <property type="project" value="RHEA"/>
</dbReference>
<keyword evidence="10" id="KW-0479">Metal-binding</keyword>
<evidence type="ECO:0000256" key="14">
    <source>
        <dbReference type="ARBA" id="ARBA00022840"/>
    </source>
</evidence>
<comment type="catalytic activity">
    <reaction evidence="16 18">
        <text>L-threonyl-[protein] + ATP = O-phospho-L-threonyl-[protein] + ADP + H(+)</text>
        <dbReference type="Rhea" id="RHEA:46608"/>
        <dbReference type="Rhea" id="RHEA-COMP:11060"/>
        <dbReference type="Rhea" id="RHEA-COMP:11605"/>
        <dbReference type="ChEBI" id="CHEBI:15378"/>
        <dbReference type="ChEBI" id="CHEBI:30013"/>
        <dbReference type="ChEBI" id="CHEBI:30616"/>
        <dbReference type="ChEBI" id="CHEBI:61977"/>
        <dbReference type="ChEBI" id="CHEBI:456216"/>
        <dbReference type="EC" id="2.7.11.1"/>
    </reaction>
</comment>
<dbReference type="InterPro" id="IPR000687">
    <property type="entry name" value="RIO_kinase"/>
</dbReference>
<dbReference type="EMBL" id="KV417482">
    <property type="protein sequence ID" value="KZP33686.1"/>
    <property type="molecule type" value="Genomic_DNA"/>
</dbReference>
<comment type="catalytic activity">
    <reaction evidence="17 18">
        <text>L-seryl-[protein] + ATP = O-phospho-L-seryl-[protein] + ADP + H(+)</text>
        <dbReference type="Rhea" id="RHEA:17989"/>
        <dbReference type="Rhea" id="RHEA-COMP:9863"/>
        <dbReference type="Rhea" id="RHEA-COMP:11604"/>
        <dbReference type="ChEBI" id="CHEBI:15378"/>
        <dbReference type="ChEBI" id="CHEBI:29999"/>
        <dbReference type="ChEBI" id="CHEBI:30616"/>
        <dbReference type="ChEBI" id="CHEBI:83421"/>
        <dbReference type="ChEBI" id="CHEBI:456216"/>
        <dbReference type="EC" id="2.7.11.1"/>
    </reaction>
</comment>
<feature type="active site" description="4-aspartylphosphate intermediate" evidence="19">
    <location>
        <position position="364"/>
    </location>
</feature>
<feature type="active site" description="Proton acceptor" evidence="19">
    <location>
        <position position="347"/>
    </location>
</feature>
<evidence type="ECO:0000256" key="11">
    <source>
        <dbReference type="ARBA" id="ARBA00022741"/>
    </source>
</evidence>
<evidence type="ECO:0000256" key="20">
    <source>
        <dbReference type="PIRSR" id="PIRSR038147-2"/>
    </source>
</evidence>
<evidence type="ECO:0000256" key="8">
    <source>
        <dbReference type="ARBA" id="ARBA00022527"/>
    </source>
</evidence>
<dbReference type="SUPFAM" id="SSF56112">
    <property type="entry name" value="Protein kinase-like (PK-like)"/>
    <property type="match status" value="1"/>
</dbReference>
<keyword evidence="8 18" id="KW-0723">Serine/threonine-protein kinase</keyword>
<dbReference type="GO" id="GO:0005524">
    <property type="term" value="F:ATP binding"/>
    <property type="evidence" value="ECO:0007669"/>
    <property type="project" value="UniProtKB-KW"/>
</dbReference>
<keyword evidence="7" id="KW-0690">Ribosome biogenesis</keyword>
<evidence type="ECO:0000256" key="3">
    <source>
        <dbReference type="ARBA" id="ARBA00009196"/>
    </source>
</evidence>
<evidence type="ECO:0000256" key="9">
    <source>
        <dbReference type="ARBA" id="ARBA00022679"/>
    </source>
</evidence>
<keyword evidence="15" id="KW-0460">Magnesium</keyword>
<evidence type="ECO:0000256" key="7">
    <source>
        <dbReference type="ARBA" id="ARBA00022517"/>
    </source>
</evidence>
<evidence type="ECO:0000256" key="5">
    <source>
        <dbReference type="ARBA" id="ARBA00016038"/>
    </source>
</evidence>
<protein>
    <recommendedName>
        <fullName evidence="5 18">Serine/threonine-protein kinase RIO1</fullName>
        <ecNumber evidence="4 18">2.7.11.1</ecNumber>
    </recommendedName>
</protein>
<feature type="binding site" evidence="21">
    <location>
        <position position="364"/>
    </location>
    <ligand>
        <name>Mg(2+)</name>
        <dbReference type="ChEBI" id="CHEBI:18420"/>
    </ligand>
</feature>
<feature type="compositionally biased region" description="Acidic residues" evidence="22">
    <location>
        <begin position="432"/>
        <end position="443"/>
    </location>
</feature>
<feature type="region of interest" description="Disordered" evidence="22">
    <location>
        <begin position="1"/>
        <end position="63"/>
    </location>
</feature>
<dbReference type="InterPro" id="IPR017407">
    <property type="entry name" value="Ser/Thr_kinase_Rio1"/>
</dbReference>
<sequence>MQNVEPGQFKDAPIPIDEPQADPRAGGQFIDDDKLLEWSESENSADEDEDGIEEEYDDNRAEDEDWEIAEGDFTKQYNRLRQHVAVRAGNAQGVTNSINKKAAVASLPAVNHPRPASTSATTVTPKDKTVDQLTALAKYSSRIAKIEQPYAFVMGVGVNRKGLSAHANTKDKADRATNEQVLDPRTRLILFKMVGRGLLQEVNGCISTGKEANVYHALTPEPACTHLALKIFKTSILIFKDRDRYVSGEHRFRRGYSRHNPRKMVRLWAEKEMRNLKRLVTAGIPCPTPVEVRDNVLVMTFLGDKEGWGSPRLKDAQIPASEYPPLYEELLHNIRKMFHTCRLVHADLSEYNILYHEGHLYIIDVSQSVEHDHPSAFDFLRNDLRNVEDFFGRAEVKTLGLRRCFEFITREKLASKEGEDDGMVLKQWLEEAQPEEDTEDQEEKGEGREEAAHEDEVFMRSYIPRTLNEVYDPERDVEVLKKGGVNGLIYADTIGLVGAGGKPQVHFDASEESGSGDDDESEGEEDDEAEADGKDFTERTPRGHRHEDKEAKAERKKAVKEGAREKRKNKLPKAEKKRKIKTSARS</sequence>
<feature type="compositionally biased region" description="Acidic residues" evidence="22">
    <location>
        <begin position="39"/>
        <end position="63"/>
    </location>
</feature>
<name>A0A166WEP0_9AGAM</name>
<proteinExistence type="inferred from homology"/>
<dbReference type="GO" id="GO:0016787">
    <property type="term" value="F:hydrolase activity"/>
    <property type="evidence" value="ECO:0007669"/>
    <property type="project" value="UniProtKB-KW"/>
</dbReference>
<evidence type="ECO:0000256" key="10">
    <source>
        <dbReference type="ARBA" id="ARBA00022723"/>
    </source>
</evidence>
<dbReference type="CDD" id="cd05147">
    <property type="entry name" value="RIO1_euk"/>
    <property type="match status" value="1"/>
</dbReference>
<feature type="compositionally biased region" description="Acidic residues" evidence="22">
    <location>
        <begin position="510"/>
        <end position="530"/>
    </location>
</feature>
<organism evidence="24 25">
    <name type="scientific">Athelia psychrophila</name>
    <dbReference type="NCBI Taxonomy" id="1759441"/>
    <lineage>
        <taxon>Eukaryota</taxon>
        <taxon>Fungi</taxon>
        <taxon>Dikarya</taxon>
        <taxon>Basidiomycota</taxon>
        <taxon>Agaricomycotina</taxon>
        <taxon>Agaricomycetes</taxon>
        <taxon>Agaricomycetidae</taxon>
        <taxon>Atheliales</taxon>
        <taxon>Atheliaceae</taxon>
        <taxon>Athelia</taxon>
    </lineage>
</organism>
<feature type="binding site" evidence="20">
    <location>
        <position position="300"/>
    </location>
    <ligand>
        <name>ATP</name>
        <dbReference type="ChEBI" id="CHEBI:30616"/>
    </ligand>
</feature>
<comment type="cofactor">
    <cofactor evidence="1 21">
        <name>Mg(2+)</name>
        <dbReference type="ChEBI" id="CHEBI:18420"/>
    </cofactor>
</comment>
<keyword evidence="11 18" id="KW-0547">Nucleotide-binding</keyword>
<reference evidence="24 25" key="1">
    <citation type="journal article" date="2016" name="Mol. Biol. Evol.">
        <title>Comparative Genomics of Early-Diverging Mushroom-Forming Fungi Provides Insights into the Origins of Lignocellulose Decay Capabilities.</title>
        <authorList>
            <person name="Nagy L.G."/>
            <person name="Riley R."/>
            <person name="Tritt A."/>
            <person name="Adam C."/>
            <person name="Daum C."/>
            <person name="Floudas D."/>
            <person name="Sun H."/>
            <person name="Yadav J.S."/>
            <person name="Pangilinan J."/>
            <person name="Larsson K.H."/>
            <person name="Matsuura K."/>
            <person name="Barry K."/>
            <person name="Labutti K."/>
            <person name="Kuo R."/>
            <person name="Ohm R.A."/>
            <person name="Bhattacharya S.S."/>
            <person name="Shirouzu T."/>
            <person name="Yoshinaga Y."/>
            <person name="Martin F.M."/>
            <person name="Grigoriev I.V."/>
            <person name="Hibbett D.S."/>
        </authorList>
    </citation>
    <scope>NUCLEOTIDE SEQUENCE [LARGE SCALE GENOMIC DNA]</scope>
    <source>
        <strain evidence="24 25">CBS 109695</strain>
    </source>
</reference>
<evidence type="ECO:0000256" key="12">
    <source>
        <dbReference type="ARBA" id="ARBA00022777"/>
    </source>
</evidence>
<dbReference type="GO" id="GO:0005737">
    <property type="term" value="C:cytoplasm"/>
    <property type="evidence" value="ECO:0007669"/>
    <property type="project" value="UniProtKB-SubCell"/>
</dbReference>
<evidence type="ECO:0000313" key="25">
    <source>
        <dbReference type="Proteomes" id="UP000076532"/>
    </source>
</evidence>
<feature type="binding site" evidence="21">
    <location>
        <position position="352"/>
    </location>
    <ligand>
        <name>Mg(2+)</name>
        <dbReference type="ChEBI" id="CHEBI:18420"/>
    </ligand>
</feature>
<evidence type="ECO:0000313" key="24">
    <source>
        <dbReference type="EMBL" id="KZP33686.1"/>
    </source>
</evidence>
<evidence type="ECO:0000259" key="23">
    <source>
        <dbReference type="SMART" id="SM00090"/>
    </source>
</evidence>
<keyword evidence="12 18" id="KW-0418">Kinase</keyword>
<dbReference type="Gene3D" id="3.30.200.20">
    <property type="entry name" value="Phosphorylase Kinase, domain 1"/>
    <property type="match status" value="1"/>
</dbReference>
<feature type="compositionally biased region" description="Basic and acidic residues" evidence="22">
    <location>
        <begin position="531"/>
        <end position="553"/>
    </location>
</feature>
<evidence type="ECO:0000256" key="22">
    <source>
        <dbReference type="SAM" id="MobiDB-lite"/>
    </source>
</evidence>
<dbReference type="SMART" id="SM00090">
    <property type="entry name" value="RIO"/>
    <property type="match status" value="1"/>
</dbReference>
<dbReference type="Proteomes" id="UP000076532">
    <property type="component" value="Unassembled WGS sequence"/>
</dbReference>
<accession>A0A166WEP0</accession>
<dbReference type="GO" id="GO:0042254">
    <property type="term" value="P:ribosome biogenesis"/>
    <property type="evidence" value="ECO:0007669"/>
    <property type="project" value="UniProtKB-KW"/>
</dbReference>
<evidence type="ECO:0000256" key="17">
    <source>
        <dbReference type="ARBA" id="ARBA00048679"/>
    </source>
</evidence>
<keyword evidence="14 18" id="KW-0067">ATP-binding</keyword>
<dbReference type="EC" id="2.7.11.1" evidence="4 18"/>
<dbReference type="Pfam" id="PF01163">
    <property type="entry name" value="RIO1"/>
    <property type="match status" value="1"/>
</dbReference>
<dbReference type="STRING" id="436010.A0A166WEP0"/>
<evidence type="ECO:0000256" key="2">
    <source>
        <dbReference type="ARBA" id="ARBA00004496"/>
    </source>
</evidence>
<evidence type="ECO:0000256" key="18">
    <source>
        <dbReference type="PIRNR" id="PIRNR038147"/>
    </source>
</evidence>
<feature type="binding site" evidence="20">
    <location>
        <position position="302"/>
    </location>
    <ligand>
        <name>ATP</name>
        <dbReference type="ChEBI" id="CHEBI:30616"/>
    </ligand>
</feature>
<dbReference type="PANTHER" id="PTHR45723">
    <property type="entry name" value="SERINE/THREONINE-PROTEIN KINASE RIO1"/>
    <property type="match status" value="1"/>
</dbReference>
<feature type="compositionally biased region" description="Basic residues" evidence="22">
    <location>
        <begin position="565"/>
        <end position="586"/>
    </location>
</feature>
<dbReference type="GO" id="GO:0046872">
    <property type="term" value="F:metal ion binding"/>
    <property type="evidence" value="ECO:0007669"/>
    <property type="project" value="UniProtKB-KW"/>
</dbReference>
<feature type="domain" description="RIO kinase" evidence="23">
    <location>
        <begin position="171"/>
        <end position="410"/>
    </location>
</feature>
<evidence type="ECO:0000256" key="13">
    <source>
        <dbReference type="ARBA" id="ARBA00022801"/>
    </source>
</evidence>
<evidence type="ECO:0000256" key="6">
    <source>
        <dbReference type="ARBA" id="ARBA00022490"/>
    </source>
</evidence>
<dbReference type="OrthoDB" id="205248at2759"/>
<keyword evidence="13" id="KW-0378">Hydrolase</keyword>
<comment type="subcellular location">
    <subcellularLocation>
        <location evidence="2">Cytoplasm</location>
    </subcellularLocation>
</comment>
<dbReference type="InterPro" id="IPR018935">
    <property type="entry name" value="RIO_kinase_CS"/>
</dbReference>
<dbReference type="InterPro" id="IPR011009">
    <property type="entry name" value="Kinase-like_dom_sf"/>
</dbReference>
<keyword evidence="25" id="KW-1185">Reference proteome</keyword>
<comment type="similarity">
    <text evidence="3 18">Belongs to the protein kinase superfamily. RIO-type Ser/Thr kinase family.</text>
</comment>
<evidence type="ECO:0000256" key="19">
    <source>
        <dbReference type="PIRSR" id="PIRSR038147-1"/>
    </source>
</evidence>
<dbReference type="GO" id="GO:0004674">
    <property type="term" value="F:protein serine/threonine kinase activity"/>
    <property type="evidence" value="ECO:0007669"/>
    <property type="project" value="UniProtKB-KW"/>
</dbReference>
<dbReference type="PROSITE" id="PS01245">
    <property type="entry name" value="RIO1"/>
    <property type="match status" value="1"/>
</dbReference>
<dbReference type="InterPro" id="IPR018934">
    <property type="entry name" value="RIO_dom"/>
</dbReference>
<evidence type="ECO:0000256" key="1">
    <source>
        <dbReference type="ARBA" id="ARBA00001946"/>
    </source>
</evidence>
<dbReference type="FunFam" id="3.30.200.20:FF:000148">
    <property type="entry name" value="Serine/threonine-protein kinase RIO1"/>
    <property type="match status" value="1"/>
</dbReference>
<dbReference type="AlphaFoldDB" id="A0A166WEP0"/>
<evidence type="ECO:0000256" key="4">
    <source>
        <dbReference type="ARBA" id="ARBA00012513"/>
    </source>
</evidence>
<feature type="compositionally biased region" description="Basic and acidic residues" evidence="22">
    <location>
        <begin position="444"/>
        <end position="458"/>
    </location>
</feature>
<dbReference type="PIRSF" id="PIRSF038147">
    <property type="entry name" value="Ser/Thr_PK_RIO1"/>
    <property type="match status" value="1"/>
</dbReference>
<evidence type="ECO:0000256" key="21">
    <source>
        <dbReference type="PIRSR" id="PIRSR038147-3"/>
    </source>
</evidence>
<evidence type="ECO:0000256" key="16">
    <source>
        <dbReference type="ARBA" id="ARBA00047899"/>
    </source>
</evidence>
<feature type="region of interest" description="Disordered" evidence="22">
    <location>
        <begin position="430"/>
        <end position="459"/>
    </location>
</feature>
<dbReference type="Gene3D" id="1.10.510.10">
    <property type="entry name" value="Transferase(Phosphotransferase) domain 1"/>
    <property type="match status" value="1"/>
</dbReference>
<feature type="binding site" evidence="20">
    <location>
        <position position="230"/>
    </location>
    <ligand>
        <name>ATP</name>
        <dbReference type="ChEBI" id="CHEBI:30616"/>
    </ligand>
</feature>
<keyword evidence="9 18" id="KW-0808">Transferase</keyword>